<dbReference type="OrthoDB" id="5954387at2759"/>
<keyword evidence="2" id="KW-0695">RNA-directed DNA polymerase</keyword>
<reference evidence="3" key="1">
    <citation type="journal article" date="2017" name="bioRxiv">
        <title>Comparative analysis of the genomes of Stylophora pistillata and Acropora digitifera provides evidence for extensive differences between species of corals.</title>
        <authorList>
            <person name="Voolstra C.R."/>
            <person name="Li Y."/>
            <person name="Liew Y.J."/>
            <person name="Baumgarten S."/>
            <person name="Zoccola D."/>
            <person name="Flot J.-F."/>
            <person name="Tambutte S."/>
            <person name="Allemand D."/>
            <person name="Aranda M."/>
        </authorList>
    </citation>
    <scope>NUCLEOTIDE SEQUENCE [LARGE SCALE GENOMIC DNA]</scope>
</reference>
<dbReference type="CDD" id="cd01650">
    <property type="entry name" value="RT_nLTR_like"/>
    <property type="match status" value="1"/>
</dbReference>
<dbReference type="InterPro" id="IPR043502">
    <property type="entry name" value="DNA/RNA_pol_sf"/>
</dbReference>
<accession>A0A2B4RAY1</accession>
<comment type="caution">
    <text evidence="2">The sequence shown here is derived from an EMBL/GenBank/DDBJ whole genome shotgun (WGS) entry which is preliminary data.</text>
</comment>
<evidence type="ECO:0000259" key="1">
    <source>
        <dbReference type="PROSITE" id="PS50878"/>
    </source>
</evidence>
<dbReference type="GO" id="GO:0046872">
    <property type="term" value="F:metal ion binding"/>
    <property type="evidence" value="ECO:0007669"/>
    <property type="project" value="UniProtKB-KW"/>
</dbReference>
<feature type="domain" description="Reverse transcriptase" evidence="1">
    <location>
        <begin position="462"/>
        <end position="722"/>
    </location>
</feature>
<dbReference type="AlphaFoldDB" id="A0A2B4RAY1"/>
<evidence type="ECO:0000313" key="2">
    <source>
        <dbReference type="EMBL" id="PFX15504.1"/>
    </source>
</evidence>
<evidence type="ECO:0000313" key="3">
    <source>
        <dbReference type="Proteomes" id="UP000225706"/>
    </source>
</evidence>
<dbReference type="Pfam" id="PF00078">
    <property type="entry name" value="RVT_1"/>
    <property type="match status" value="2"/>
</dbReference>
<dbReference type="Proteomes" id="UP000225706">
    <property type="component" value="Unassembled WGS sequence"/>
</dbReference>
<name>A0A2B4RAY1_STYPI</name>
<keyword evidence="3" id="KW-1185">Reference proteome</keyword>
<dbReference type="GO" id="GO:0003964">
    <property type="term" value="F:RNA-directed DNA polymerase activity"/>
    <property type="evidence" value="ECO:0007669"/>
    <property type="project" value="UniProtKB-KW"/>
</dbReference>
<dbReference type="PROSITE" id="PS50878">
    <property type="entry name" value="RT_POL"/>
    <property type="match status" value="1"/>
</dbReference>
<keyword evidence="2" id="KW-0548">Nucleotidyltransferase</keyword>
<dbReference type="SUPFAM" id="SSF56672">
    <property type="entry name" value="DNA/RNA polymerases"/>
    <property type="match status" value="1"/>
</dbReference>
<gene>
    <name evidence="2" type="primary">RTase</name>
    <name evidence="2" type="ORF">AWC38_SpisGene20280</name>
</gene>
<sequence>MSGVPMIEINNPHDPDYGKSSTDKLLEICEYRTVQEIDTTQDGEQLKETVEVTSTTLHPTRATATRVQKQMQRLLSSETGTFSKLGSLELETSGVGIVNRSEANETSAVSCEAPMTKEHLGFLTETQGKVSYSTVKDSMCPILRPAFPSSATSEKSTLDNISGGWSPVTSGVPQGSVLGLVMFLIYVNEMPGIITSTATSFADDTKIYQQIHNIDDSIALQIDLTTLDLWADRWQMKFNSTKCEVMRITHNKDKKSTRYNISSRTVLRNVSNYKDLGVIMSSDLKWSKHVEQIVHKANKVVKWDGDFVKKGKHSSSDSTEAMPSHIFPGAAERVPLETRGDSRGTWKNLKWLLGNGSKSSSATACTANEAKDKCNTFNSFFVSCAEDLRSIHRSTARSFSKWLPQIVRPEKFNLRKITVTEVRKALKDLKQKKATGVDGIPSRLLKDGSDALAYPLSLIFNLTIQQNVIPAEWKKAKVTPLHKSGSKDDPRNYRPISVLPVVSKVLERLIHKQLASFFDDHNLLCKLQSGFRRMHSTETAVTYFADEILLNMDKGLVTGSVFIDLAKAFDTVDHDILLRKLEYYGICEESLLWFKDYFTGRKQFVQIDSHSSEELAITSGVPQGSILGPLLFIVYINDLPRCVKHCSVNMYADDTVLYLAGPTVDNLTFYFNQDLQCLSEWLEDNNLVLNVSKTKTLGERNLIMEDRGFTIQKLLDPLGVTVNIPSFLDGKEQLDKEDVVMSQTIASVRIYVERSIARIKKFKVLNTEIPLNLNGTIKQIWTVACLLCNFMDPLIKQ</sequence>
<dbReference type="PANTHER" id="PTHR33332">
    <property type="entry name" value="REVERSE TRANSCRIPTASE DOMAIN-CONTAINING PROTEIN"/>
    <property type="match status" value="1"/>
</dbReference>
<dbReference type="InterPro" id="IPR000477">
    <property type="entry name" value="RT_dom"/>
</dbReference>
<protein>
    <submittedName>
        <fullName evidence="2">Putative RNA-directed DNA polymerase from transposon BS</fullName>
    </submittedName>
</protein>
<dbReference type="EMBL" id="LSMT01000644">
    <property type="protein sequence ID" value="PFX15504.1"/>
    <property type="molecule type" value="Genomic_DNA"/>
</dbReference>
<keyword evidence="2" id="KW-0808">Transferase</keyword>
<proteinExistence type="predicted"/>
<organism evidence="2 3">
    <name type="scientific">Stylophora pistillata</name>
    <name type="common">Smooth cauliflower coral</name>
    <dbReference type="NCBI Taxonomy" id="50429"/>
    <lineage>
        <taxon>Eukaryota</taxon>
        <taxon>Metazoa</taxon>
        <taxon>Cnidaria</taxon>
        <taxon>Anthozoa</taxon>
        <taxon>Hexacorallia</taxon>
        <taxon>Scleractinia</taxon>
        <taxon>Astrocoeniina</taxon>
        <taxon>Pocilloporidae</taxon>
        <taxon>Stylophora</taxon>
    </lineage>
</organism>